<accession>A0A1H9AY53</accession>
<evidence type="ECO:0000313" key="2">
    <source>
        <dbReference type="Proteomes" id="UP000198833"/>
    </source>
</evidence>
<sequence>MDAYFTYPELVEEAYSFYQNSDIEIDKLSLWRNMVDLGILDGLGQPTSAAINSGLVREFIEEENLSLAEFKEVYPVFDRYSDQFFIFQDGFWQVHADLLDLIQIDIEDGSLSAPEVMELEAYFNNQIDDIFKD</sequence>
<dbReference type="EMBL" id="FOEN01000002">
    <property type="protein sequence ID" value="SEP80908.1"/>
    <property type="molecule type" value="Genomic_DNA"/>
</dbReference>
<evidence type="ECO:0000313" key="1">
    <source>
        <dbReference type="EMBL" id="SEP80908.1"/>
    </source>
</evidence>
<proteinExistence type="predicted"/>
<organism evidence="1 2">
    <name type="scientific">Ignavigranum ruoffiae</name>
    <dbReference type="NCBI Taxonomy" id="89093"/>
    <lineage>
        <taxon>Bacteria</taxon>
        <taxon>Bacillati</taxon>
        <taxon>Bacillota</taxon>
        <taxon>Bacilli</taxon>
        <taxon>Lactobacillales</taxon>
        <taxon>Aerococcaceae</taxon>
        <taxon>Ignavigranum</taxon>
    </lineage>
</organism>
<dbReference type="RefSeq" id="WP_092570496.1">
    <property type="nucleotide sequence ID" value="NZ_CP096206.2"/>
</dbReference>
<reference evidence="1 2" key="1">
    <citation type="submission" date="2016-10" db="EMBL/GenBank/DDBJ databases">
        <authorList>
            <person name="de Groot N.N."/>
        </authorList>
    </citation>
    <scope>NUCLEOTIDE SEQUENCE [LARGE SCALE GENOMIC DNA]</scope>
    <source>
        <strain evidence="1 2">DSM 15695</strain>
    </source>
</reference>
<dbReference type="OrthoDB" id="2303045at2"/>
<dbReference type="STRING" id="89093.SAMN04488558_10294"/>
<protein>
    <submittedName>
        <fullName evidence="1">Uncharacterized protein</fullName>
    </submittedName>
</protein>
<keyword evidence="2" id="KW-1185">Reference proteome</keyword>
<gene>
    <name evidence="1" type="ORF">SAMN04488558_10294</name>
</gene>
<dbReference type="Proteomes" id="UP000198833">
    <property type="component" value="Unassembled WGS sequence"/>
</dbReference>
<dbReference type="AlphaFoldDB" id="A0A1H9AY53"/>
<name>A0A1H9AY53_9LACT</name>